<dbReference type="AlphaFoldDB" id="A0AA89B7N0"/>
<evidence type="ECO:0000313" key="1">
    <source>
        <dbReference type="EMBL" id="KAK3005496.1"/>
    </source>
</evidence>
<protein>
    <submittedName>
        <fullName evidence="2">Uncharacterized protein</fullName>
    </submittedName>
</protein>
<dbReference type="EMBL" id="JAVXUP010000454">
    <property type="protein sequence ID" value="KAK3027557.1"/>
    <property type="molecule type" value="Genomic_DNA"/>
</dbReference>
<dbReference type="Proteomes" id="UP001188597">
    <property type="component" value="Unassembled WGS sequence"/>
</dbReference>
<dbReference type="EMBL" id="JAVXUP010002121">
    <property type="protein sequence ID" value="KAK3005496.1"/>
    <property type="molecule type" value="Genomic_DNA"/>
</dbReference>
<keyword evidence="3" id="KW-1185">Reference proteome</keyword>
<evidence type="ECO:0000313" key="3">
    <source>
        <dbReference type="Proteomes" id="UP001188597"/>
    </source>
</evidence>
<reference evidence="2" key="1">
    <citation type="submission" date="2022-12" db="EMBL/GenBank/DDBJ databases">
        <title>Draft genome assemblies for two species of Escallonia (Escalloniales).</title>
        <authorList>
            <person name="Chanderbali A."/>
            <person name="Dervinis C."/>
            <person name="Anghel I."/>
            <person name="Soltis D."/>
            <person name="Soltis P."/>
            <person name="Zapata F."/>
        </authorList>
    </citation>
    <scope>NUCLEOTIDE SEQUENCE</scope>
    <source>
        <strain evidence="2">UCBG64.0493</strain>
        <tissue evidence="2">Leaf</tissue>
    </source>
</reference>
<sequence>MTEKLAITLKKEPPLLLIPKFAKLVSDQQCKGMWQAVLGCCFLCGKNAAAPLIQEDLFQEP</sequence>
<evidence type="ECO:0000313" key="2">
    <source>
        <dbReference type="EMBL" id="KAK3027557.1"/>
    </source>
</evidence>
<accession>A0AA89B7N0</accession>
<gene>
    <name evidence="1" type="ORF">RJ639_016055</name>
    <name evidence="2" type="ORF">RJ639_042326</name>
</gene>
<comment type="caution">
    <text evidence="2">The sequence shown here is derived from an EMBL/GenBank/DDBJ whole genome shotgun (WGS) entry which is preliminary data.</text>
</comment>
<organism evidence="2 3">
    <name type="scientific">Escallonia herrerae</name>
    <dbReference type="NCBI Taxonomy" id="1293975"/>
    <lineage>
        <taxon>Eukaryota</taxon>
        <taxon>Viridiplantae</taxon>
        <taxon>Streptophyta</taxon>
        <taxon>Embryophyta</taxon>
        <taxon>Tracheophyta</taxon>
        <taxon>Spermatophyta</taxon>
        <taxon>Magnoliopsida</taxon>
        <taxon>eudicotyledons</taxon>
        <taxon>Gunneridae</taxon>
        <taxon>Pentapetalae</taxon>
        <taxon>asterids</taxon>
        <taxon>campanulids</taxon>
        <taxon>Escalloniales</taxon>
        <taxon>Escalloniaceae</taxon>
        <taxon>Escallonia</taxon>
    </lineage>
</organism>
<proteinExistence type="predicted"/>
<name>A0AA89B7N0_9ASTE</name>